<feature type="region of interest" description="Disordered" evidence="1">
    <location>
        <begin position="1"/>
        <end position="38"/>
    </location>
</feature>
<sequence>MRQTRGDELLEREENKRVRVSDRERAPLPSRVAAGGVHATSPQPLVAFPRRPLGQFIYSLAHGGSDTHTKTSWYFHLAPS</sequence>
<evidence type="ECO:0000313" key="3">
    <source>
        <dbReference type="Proteomes" id="UP001307889"/>
    </source>
</evidence>
<gene>
    <name evidence="2" type="ORF">NTJ_15490</name>
</gene>
<name>A0ABN7BE75_9HEMI</name>
<keyword evidence="3" id="KW-1185">Reference proteome</keyword>
<evidence type="ECO:0000313" key="2">
    <source>
        <dbReference type="EMBL" id="BET02670.1"/>
    </source>
</evidence>
<feature type="compositionally biased region" description="Basic and acidic residues" evidence="1">
    <location>
        <begin position="1"/>
        <end position="26"/>
    </location>
</feature>
<dbReference type="EMBL" id="AP028922">
    <property type="protein sequence ID" value="BET02670.1"/>
    <property type="molecule type" value="Genomic_DNA"/>
</dbReference>
<organism evidence="2 3">
    <name type="scientific">Nesidiocoris tenuis</name>
    <dbReference type="NCBI Taxonomy" id="355587"/>
    <lineage>
        <taxon>Eukaryota</taxon>
        <taxon>Metazoa</taxon>
        <taxon>Ecdysozoa</taxon>
        <taxon>Arthropoda</taxon>
        <taxon>Hexapoda</taxon>
        <taxon>Insecta</taxon>
        <taxon>Pterygota</taxon>
        <taxon>Neoptera</taxon>
        <taxon>Paraneoptera</taxon>
        <taxon>Hemiptera</taxon>
        <taxon>Heteroptera</taxon>
        <taxon>Panheteroptera</taxon>
        <taxon>Cimicomorpha</taxon>
        <taxon>Miridae</taxon>
        <taxon>Dicyphina</taxon>
        <taxon>Nesidiocoris</taxon>
    </lineage>
</organism>
<dbReference type="Proteomes" id="UP001307889">
    <property type="component" value="Chromosome 14"/>
</dbReference>
<evidence type="ECO:0000256" key="1">
    <source>
        <dbReference type="SAM" id="MobiDB-lite"/>
    </source>
</evidence>
<proteinExistence type="predicted"/>
<accession>A0ABN7BE75</accession>
<reference evidence="2 3" key="1">
    <citation type="submission" date="2023-09" db="EMBL/GenBank/DDBJ databases">
        <title>Nesidiocoris tenuis whole genome shotgun sequence.</title>
        <authorList>
            <person name="Shibata T."/>
            <person name="Shimoda M."/>
            <person name="Kobayashi T."/>
            <person name="Uehara T."/>
        </authorList>
    </citation>
    <scope>NUCLEOTIDE SEQUENCE [LARGE SCALE GENOMIC DNA]</scope>
    <source>
        <strain evidence="2 3">Japan</strain>
    </source>
</reference>
<protein>
    <submittedName>
        <fullName evidence="2">Uncharacterized protein</fullName>
    </submittedName>
</protein>